<dbReference type="HOGENOM" id="CLU_1341981_0_0_5"/>
<protein>
    <submittedName>
        <fullName evidence="2">Lipolytic protein G-D-S-L family</fullName>
    </submittedName>
</protein>
<dbReference type="Pfam" id="PF13472">
    <property type="entry name" value="Lipase_GDSL_2"/>
    <property type="match status" value="1"/>
</dbReference>
<dbReference type="eggNOG" id="COG2755">
    <property type="taxonomic scope" value="Bacteria"/>
</dbReference>
<dbReference type="InterPro" id="IPR013830">
    <property type="entry name" value="SGNH_hydro"/>
</dbReference>
<dbReference type="SUPFAM" id="SSF52266">
    <property type="entry name" value="SGNH hydrolase"/>
    <property type="match status" value="1"/>
</dbReference>
<dbReference type="AlphaFoldDB" id="B8IPQ5"/>
<dbReference type="Gene3D" id="3.40.50.1110">
    <property type="entry name" value="SGNH hydrolase"/>
    <property type="match status" value="1"/>
</dbReference>
<evidence type="ECO:0000313" key="2">
    <source>
        <dbReference type="EMBL" id="ACL56555.1"/>
    </source>
</evidence>
<dbReference type="InterPro" id="IPR036514">
    <property type="entry name" value="SGNH_hydro_sf"/>
</dbReference>
<dbReference type="Proteomes" id="UP000008207">
    <property type="component" value="Chromosome"/>
</dbReference>
<keyword evidence="3" id="KW-1185">Reference proteome</keyword>
<dbReference type="OrthoDB" id="9794725at2"/>
<dbReference type="EMBL" id="CP001349">
    <property type="protein sequence ID" value="ACL56555.1"/>
    <property type="molecule type" value="Genomic_DNA"/>
</dbReference>
<dbReference type="STRING" id="460265.Mnod_1563"/>
<feature type="domain" description="SGNH hydrolase-type esterase" evidence="1">
    <location>
        <begin position="35"/>
        <end position="188"/>
    </location>
</feature>
<sequence>MTDPRGLAPPAKPSGLKRHARLAARVPLAAELVLLGDSLAAGWPAAQLPAGSFNFGLPGDRIQTTRWRLRAVDLRALCPRAAILWVGTNNFGDGDPVAEILAGLDALAGELRGLWRGAGIVLITLPWRAPVAARPAGDRPALNRGIAALARARGAALLDAEAALGGEAQAARHLAADRLHVTAEGYARLGAALARLLAAGSPEG</sequence>
<proteinExistence type="predicted"/>
<dbReference type="GO" id="GO:0016788">
    <property type="term" value="F:hydrolase activity, acting on ester bonds"/>
    <property type="evidence" value="ECO:0007669"/>
    <property type="project" value="UniProtKB-ARBA"/>
</dbReference>
<gene>
    <name evidence="2" type="ordered locus">Mnod_1563</name>
</gene>
<dbReference type="KEGG" id="mno:Mnod_1563"/>
<evidence type="ECO:0000259" key="1">
    <source>
        <dbReference type="Pfam" id="PF13472"/>
    </source>
</evidence>
<name>B8IPQ5_METNO</name>
<evidence type="ECO:0000313" key="3">
    <source>
        <dbReference type="Proteomes" id="UP000008207"/>
    </source>
</evidence>
<dbReference type="RefSeq" id="WP_015928250.1">
    <property type="nucleotide sequence ID" value="NC_011894.1"/>
</dbReference>
<accession>B8IPQ5</accession>
<reference evidence="2 3" key="1">
    <citation type="submission" date="2009-01" db="EMBL/GenBank/DDBJ databases">
        <title>Complete sequence of chromosome of Methylobacterium nodulans ORS 2060.</title>
        <authorList>
            <consortium name="US DOE Joint Genome Institute"/>
            <person name="Lucas S."/>
            <person name="Copeland A."/>
            <person name="Lapidus A."/>
            <person name="Glavina del Rio T."/>
            <person name="Dalin E."/>
            <person name="Tice H."/>
            <person name="Bruce D."/>
            <person name="Goodwin L."/>
            <person name="Pitluck S."/>
            <person name="Sims D."/>
            <person name="Brettin T."/>
            <person name="Detter J.C."/>
            <person name="Han C."/>
            <person name="Larimer F."/>
            <person name="Land M."/>
            <person name="Hauser L."/>
            <person name="Kyrpides N."/>
            <person name="Ivanova N."/>
            <person name="Marx C.J."/>
            <person name="Richardson P."/>
        </authorList>
    </citation>
    <scope>NUCLEOTIDE SEQUENCE [LARGE SCALE GENOMIC DNA]</scope>
    <source>
        <strain evidence="3">LMG 21967 / CNCM I-2342 / ORS 2060</strain>
    </source>
</reference>
<organism evidence="2 3">
    <name type="scientific">Methylobacterium nodulans (strain LMG 21967 / CNCM I-2342 / ORS 2060)</name>
    <dbReference type="NCBI Taxonomy" id="460265"/>
    <lineage>
        <taxon>Bacteria</taxon>
        <taxon>Pseudomonadati</taxon>
        <taxon>Pseudomonadota</taxon>
        <taxon>Alphaproteobacteria</taxon>
        <taxon>Hyphomicrobiales</taxon>
        <taxon>Methylobacteriaceae</taxon>
        <taxon>Methylobacterium</taxon>
    </lineage>
</organism>